<gene>
    <name evidence="2" type="ORF">JCM15548_11412</name>
</gene>
<evidence type="ECO:0000313" key="3">
    <source>
        <dbReference type="Proteomes" id="UP000032900"/>
    </source>
</evidence>
<dbReference type="AlphaFoldDB" id="A0A0E9LVG8"/>
<protein>
    <submittedName>
        <fullName evidence="2">Uncharacterized protein</fullName>
    </submittedName>
</protein>
<feature type="region of interest" description="Disordered" evidence="1">
    <location>
        <begin position="15"/>
        <end position="36"/>
    </location>
</feature>
<dbReference type="Proteomes" id="UP000032900">
    <property type="component" value="Unassembled WGS sequence"/>
</dbReference>
<comment type="caution">
    <text evidence="2">The sequence shown here is derived from an EMBL/GenBank/DDBJ whole genome shotgun (WGS) entry which is preliminary data.</text>
</comment>
<keyword evidence="3" id="KW-1185">Reference proteome</keyword>
<reference evidence="2 3" key="1">
    <citation type="journal article" date="2015" name="Microbes Environ.">
        <title>Distribution and evolution of nitrogen fixation genes in the phylum bacteroidetes.</title>
        <authorList>
            <person name="Inoue J."/>
            <person name="Oshima K."/>
            <person name="Suda W."/>
            <person name="Sakamoto M."/>
            <person name="Iino T."/>
            <person name="Noda S."/>
            <person name="Hongoh Y."/>
            <person name="Hattori M."/>
            <person name="Ohkuma M."/>
        </authorList>
    </citation>
    <scope>NUCLEOTIDE SEQUENCE [LARGE SCALE GENOMIC DNA]</scope>
    <source>
        <strain evidence="2">JCM 15548</strain>
    </source>
</reference>
<organism evidence="2 3">
    <name type="scientific">Geofilum rubicundum JCM 15548</name>
    <dbReference type="NCBI Taxonomy" id="1236989"/>
    <lineage>
        <taxon>Bacteria</taxon>
        <taxon>Pseudomonadati</taxon>
        <taxon>Bacteroidota</taxon>
        <taxon>Bacteroidia</taxon>
        <taxon>Marinilabiliales</taxon>
        <taxon>Marinilabiliaceae</taxon>
        <taxon>Geofilum</taxon>
    </lineage>
</organism>
<name>A0A0E9LVG8_9BACT</name>
<dbReference type="EMBL" id="BAZW01000007">
    <property type="protein sequence ID" value="GAO29244.1"/>
    <property type="molecule type" value="Genomic_DNA"/>
</dbReference>
<accession>A0A0E9LVG8</accession>
<proteinExistence type="predicted"/>
<evidence type="ECO:0000313" key="2">
    <source>
        <dbReference type="EMBL" id="GAO29244.1"/>
    </source>
</evidence>
<sequence length="143" mass="16762">MIGALIFSVIKKSRDAARKGEVVPDHDDEAYSDEAMPPFSEWFDDEAIRKPPREYQNEPEIEPMQAEKLQHQKLQYKKPDYQSIKKSDSLRRPERITRITRKPVHKSLAEEANSYDDASVWDAENFDLKRAIIYSEIIKRPTI</sequence>
<feature type="compositionally biased region" description="Basic and acidic residues" evidence="1">
    <location>
        <begin position="15"/>
        <end position="25"/>
    </location>
</feature>
<evidence type="ECO:0000256" key="1">
    <source>
        <dbReference type="SAM" id="MobiDB-lite"/>
    </source>
</evidence>
<dbReference type="STRING" id="1236989.JCM15548_11412"/>